<protein>
    <submittedName>
        <fullName evidence="3">Molybdopterin-guanine dinucleotide biosynthesis protein MobA</fullName>
    </submittedName>
</protein>
<evidence type="ECO:0000259" key="2">
    <source>
        <dbReference type="Pfam" id="PF12804"/>
    </source>
</evidence>
<reference evidence="3 4" key="1">
    <citation type="journal article" date="2018" name="Genome Announc.">
        <title>Draft Genome Sequence of Lactococcus sp. Strain NtB2 (JCM 32569), Isolated from the Gut of the Higher Termite Nasutitermes takasagoensis.</title>
        <authorList>
            <person name="Noda S."/>
            <person name="Aihara C."/>
            <person name="Yuki M."/>
            <person name="Ohkuma M."/>
        </authorList>
    </citation>
    <scope>NUCLEOTIDE SEQUENCE [LARGE SCALE GENOMIC DNA]</scope>
    <source>
        <strain evidence="3 4">NtB2</strain>
    </source>
</reference>
<dbReference type="AlphaFoldDB" id="A0A2R5HF94"/>
<dbReference type="PANTHER" id="PTHR19136:SF81">
    <property type="entry name" value="MOLYBDENUM COFACTOR GUANYLYLTRANSFERASE"/>
    <property type="match status" value="1"/>
</dbReference>
<proteinExistence type="predicted"/>
<organism evidence="3 4">
    <name type="scientific">Lactococcus termiticola</name>
    <dbReference type="NCBI Taxonomy" id="2169526"/>
    <lineage>
        <taxon>Bacteria</taxon>
        <taxon>Bacillati</taxon>
        <taxon>Bacillota</taxon>
        <taxon>Bacilli</taxon>
        <taxon>Lactobacillales</taxon>
        <taxon>Streptococcaceae</taxon>
        <taxon>Lactococcus</taxon>
    </lineage>
</organism>
<keyword evidence="4" id="KW-1185">Reference proteome</keyword>
<dbReference type="PANTHER" id="PTHR19136">
    <property type="entry name" value="MOLYBDENUM COFACTOR GUANYLYLTRANSFERASE"/>
    <property type="match status" value="1"/>
</dbReference>
<gene>
    <name evidence="3" type="primary">mobA</name>
    <name evidence="3" type="ORF">NtB2_00853</name>
</gene>
<accession>A0A2R5HF94</accession>
<comment type="caution">
    <text evidence="3">The sequence shown here is derived from an EMBL/GenBank/DDBJ whole genome shotgun (WGS) entry which is preliminary data.</text>
</comment>
<dbReference type="SUPFAM" id="SSF53448">
    <property type="entry name" value="Nucleotide-diphospho-sugar transferases"/>
    <property type="match status" value="1"/>
</dbReference>
<name>A0A2R5HF94_9LACT</name>
<evidence type="ECO:0000256" key="1">
    <source>
        <dbReference type="ARBA" id="ARBA00022679"/>
    </source>
</evidence>
<dbReference type="Pfam" id="PF12804">
    <property type="entry name" value="NTP_transf_3"/>
    <property type="match status" value="1"/>
</dbReference>
<dbReference type="InterPro" id="IPR029044">
    <property type="entry name" value="Nucleotide-diphossugar_trans"/>
</dbReference>
<dbReference type="RefSeq" id="WP_109245700.1">
    <property type="nucleotide sequence ID" value="NZ_BFFO01000004.1"/>
</dbReference>
<dbReference type="Gene3D" id="3.90.550.10">
    <property type="entry name" value="Spore Coat Polysaccharide Biosynthesis Protein SpsA, Chain A"/>
    <property type="match status" value="1"/>
</dbReference>
<feature type="domain" description="MobA-like NTP transferase" evidence="2">
    <location>
        <begin position="4"/>
        <end position="139"/>
    </location>
</feature>
<dbReference type="Proteomes" id="UP000245021">
    <property type="component" value="Unassembled WGS sequence"/>
</dbReference>
<evidence type="ECO:0000313" key="4">
    <source>
        <dbReference type="Proteomes" id="UP000245021"/>
    </source>
</evidence>
<evidence type="ECO:0000313" key="3">
    <source>
        <dbReference type="EMBL" id="GBG96729.1"/>
    </source>
</evidence>
<dbReference type="InterPro" id="IPR025877">
    <property type="entry name" value="MobA-like_NTP_Trfase"/>
</dbReference>
<dbReference type="GO" id="GO:0016779">
    <property type="term" value="F:nucleotidyltransferase activity"/>
    <property type="evidence" value="ECO:0007669"/>
    <property type="project" value="TreeGrafter"/>
</dbReference>
<keyword evidence="1" id="KW-0808">Transferase</keyword>
<sequence length="177" mass="19751">MTIGILLAGGKSSRFKQGDKALFFDERLGQSWLEIAFDKLKQVSDEVFISASATNYEKIKQDLAGGHIQLDHSDFSGEGPLSALYSVAKHFPQGQAQDYLILSVDNPEISINSLRSLMRQPNQYAENHFTIAYLRFSADDIESYLQTGQRRVIGFLNQLAASAIQLPDEELVNHNEA</sequence>
<dbReference type="EMBL" id="BFFO01000004">
    <property type="protein sequence ID" value="GBG96729.1"/>
    <property type="molecule type" value="Genomic_DNA"/>
</dbReference>
<dbReference type="OrthoDB" id="9788394at2"/>